<evidence type="ECO:0000259" key="3">
    <source>
        <dbReference type="Pfam" id="PF01156"/>
    </source>
</evidence>
<dbReference type="Proteomes" id="UP001057753">
    <property type="component" value="Unassembled WGS sequence"/>
</dbReference>
<evidence type="ECO:0000256" key="1">
    <source>
        <dbReference type="ARBA" id="ARBA00022801"/>
    </source>
</evidence>
<reference evidence="4" key="1">
    <citation type="submission" date="2020-06" db="EMBL/GenBank/DDBJ databases">
        <title>Insight into the genomes of haloalkaliphilic bacilli from Kenyan soda lakes.</title>
        <authorList>
            <person name="Mwirichia R."/>
            <person name="Villamizar G.C."/>
            <person name="Poehlein A."/>
            <person name="Mugweru J."/>
            <person name="Kipnyargis A."/>
            <person name="Kiplimo D."/>
            <person name="Orwa P."/>
            <person name="Daniel R."/>
        </authorList>
    </citation>
    <scope>NUCLEOTIDE SEQUENCE</scope>
    <source>
        <strain evidence="4">B1096_S55</strain>
    </source>
</reference>
<comment type="caution">
    <text evidence="4">The sequence shown here is derived from an EMBL/GenBank/DDBJ whole genome shotgun (WGS) entry which is preliminary data.</text>
</comment>
<keyword evidence="1 4" id="KW-0378">Hydrolase</keyword>
<dbReference type="Gene3D" id="3.90.245.10">
    <property type="entry name" value="Ribonucleoside hydrolase-like"/>
    <property type="match status" value="1"/>
</dbReference>
<keyword evidence="5" id="KW-1185">Reference proteome</keyword>
<proteinExistence type="predicted"/>
<dbReference type="RefSeq" id="WP_257822884.1">
    <property type="nucleotide sequence ID" value="NZ_JABXYM010000001.1"/>
</dbReference>
<evidence type="ECO:0000256" key="2">
    <source>
        <dbReference type="ARBA" id="ARBA00023295"/>
    </source>
</evidence>
<accession>A0A9Q4B337</accession>
<keyword evidence="2" id="KW-0326">Glycosidase</keyword>
<dbReference type="CDD" id="cd02650">
    <property type="entry name" value="nuc_hydro_CaPnhB"/>
    <property type="match status" value="1"/>
</dbReference>
<dbReference type="AlphaFoldDB" id="A0A9Q4B337"/>
<sequence>MLQKIILDVDTGIDDALGIILAVKSCEFHIAGITTVNGNVSLETATLNTCKILQLINADHDIPVYKGASAPLNRTPYFEHRIHGEDGLGGALRSMKVTKQPESLSAPDKMIDEVNAYPGEVTLIMTGPLTNLALAIEKAPDFPQKVKEVIFMGGVVSGPGNVTPVAEYNMFADPEAAKVVIHADFPRTTLVGLDVTRKALLKKKHIDQITNPELAHYVRDSTRDYMQRYYERNGIEGSALHDPLAVAVAIDNQLVTTENYYVDIETNSELCDGQTICDFQNRLEKKPNVRVCTDVDSEAFLQLFIETFNA</sequence>
<dbReference type="GO" id="GO:0005829">
    <property type="term" value="C:cytosol"/>
    <property type="evidence" value="ECO:0007669"/>
    <property type="project" value="TreeGrafter"/>
</dbReference>
<evidence type="ECO:0000313" key="4">
    <source>
        <dbReference type="EMBL" id="MCR6097250.1"/>
    </source>
</evidence>
<dbReference type="PANTHER" id="PTHR12304:SF4">
    <property type="entry name" value="URIDINE NUCLEOSIDASE"/>
    <property type="match status" value="1"/>
</dbReference>
<organism evidence="4 5">
    <name type="scientific">Salipaludibacillus agaradhaerens</name>
    <name type="common">Bacillus agaradhaerens</name>
    <dbReference type="NCBI Taxonomy" id="76935"/>
    <lineage>
        <taxon>Bacteria</taxon>
        <taxon>Bacillati</taxon>
        <taxon>Bacillota</taxon>
        <taxon>Bacilli</taxon>
        <taxon>Bacillales</taxon>
        <taxon>Bacillaceae</taxon>
    </lineage>
</organism>
<dbReference type="InterPro" id="IPR036452">
    <property type="entry name" value="Ribo_hydro-like"/>
</dbReference>
<dbReference type="SUPFAM" id="SSF53590">
    <property type="entry name" value="Nucleoside hydrolase"/>
    <property type="match status" value="1"/>
</dbReference>
<dbReference type="Pfam" id="PF01156">
    <property type="entry name" value="IU_nuc_hydro"/>
    <property type="match status" value="1"/>
</dbReference>
<dbReference type="InterPro" id="IPR001910">
    <property type="entry name" value="Inosine/uridine_hydrolase_dom"/>
</dbReference>
<dbReference type="GO" id="GO:0006152">
    <property type="term" value="P:purine nucleoside catabolic process"/>
    <property type="evidence" value="ECO:0007669"/>
    <property type="project" value="TreeGrafter"/>
</dbReference>
<dbReference type="PANTHER" id="PTHR12304">
    <property type="entry name" value="INOSINE-URIDINE PREFERRING NUCLEOSIDE HYDROLASE"/>
    <property type="match status" value="1"/>
</dbReference>
<feature type="domain" description="Inosine/uridine-preferring nucleoside hydrolase" evidence="3">
    <location>
        <begin position="5"/>
        <end position="302"/>
    </location>
</feature>
<dbReference type="InterPro" id="IPR023186">
    <property type="entry name" value="IUNH"/>
</dbReference>
<dbReference type="GO" id="GO:0008477">
    <property type="term" value="F:purine nucleosidase activity"/>
    <property type="evidence" value="ECO:0007669"/>
    <property type="project" value="TreeGrafter"/>
</dbReference>
<gene>
    <name evidence="4" type="ORF">HXA33_11915</name>
</gene>
<name>A0A9Q4B337_SALAG</name>
<dbReference type="EMBL" id="JABXYM010000001">
    <property type="protein sequence ID" value="MCR6097250.1"/>
    <property type="molecule type" value="Genomic_DNA"/>
</dbReference>
<evidence type="ECO:0000313" key="5">
    <source>
        <dbReference type="Proteomes" id="UP001057753"/>
    </source>
</evidence>
<protein>
    <submittedName>
        <fullName evidence="4">Nucleoside hydrolase</fullName>
    </submittedName>
</protein>